<organism evidence="1 2">
    <name type="scientific">Stenotrophomonas indicatrix</name>
    <dbReference type="NCBI Taxonomy" id="2045451"/>
    <lineage>
        <taxon>Bacteria</taxon>
        <taxon>Pseudomonadati</taxon>
        <taxon>Pseudomonadota</taxon>
        <taxon>Gammaproteobacteria</taxon>
        <taxon>Lysobacterales</taxon>
        <taxon>Lysobacteraceae</taxon>
        <taxon>Stenotrophomonas</taxon>
    </lineage>
</organism>
<protein>
    <submittedName>
        <fullName evidence="1">Uncharacterized protein</fullName>
    </submittedName>
</protein>
<dbReference type="RefSeq" id="WP_139784929.1">
    <property type="nucleotide sequence ID" value="NZ_FWEU01000002.1"/>
</dbReference>
<accession>A0A1W1GX57</accession>
<dbReference type="AlphaFoldDB" id="A0A1W1GX57"/>
<dbReference type="EMBL" id="FWEU01000002">
    <property type="protein sequence ID" value="SLM23932.1"/>
    <property type="molecule type" value="Genomic_DNA"/>
</dbReference>
<gene>
    <name evidence="1" type="ORF">SAMN04488690_1639</name>
</gene>
<name>A0A1W1GX57_9GAMM</name>
<evidence type="ECO:0000313" key="2">
    <source>
        <dbReference type="Proteomes" id="UP000191133"/>
    </source>
</evidence>
<proteinExistence type="predicted"/>
<reference evidence="2" key="1">
    <citation type="submission" date="2016-10" db="EMBL/GenBank/DDBJ databases">
        <authorList>
            <person name="Varghese N."/>
        </authorList>
    </citation>
    <scope>NUCLEOTIDE SEQUENCE [LARGE SCALE GENOMIC DNA]</scope>
    <source>
        <strain evidence="2">92MFCol6.1</strain>
    </source>
</reference>
<dbReference type="Proteomes" id="UP000191133">
    <property type="component" value="Unassembled WGS sequence"/>
</dbReference>
<sequence length="239" mass="26293">MHAARRISEALGSWLHYENCCFRKELFSESSFKAAVGDVLSSFPGSVPRTRVHAEFPHLALNPNGGSLLRADFALIPDANVAARTGADILVEAKWANSSHCTPTNMFKDILRLAVMKEVDPGAVCIFLLAGGAKQVRAILSAPPFNVLVAQQLNDGVGRRKHKKLHMKSNIIPHRQAFGSAITLLRDLGYSLPQSFECSYYGLHPAQPVRSPRSSVVDYQAVAWEISNPSVVRLNSLYW</sequence>
<evidence type="ECO:0000313" key="1">
    <source>
        <dbReference type="EMBL" id="SLM23932.1"/>
    </source>
</evidence>